<dbReference type="InterPro" id="IPR004752">
    <property type="entry name" value="AmpG_permease/AT-1"/>
</dbReference>
<evidence type="ECO:0000256" key="5">
    <source>
        <dbReference type="ARBA" id="ARBA00023136"/>
    </source>
</evidence>
<feature type="transmembrane region" description="Helical" evidence="6">
    <location>
        <begin position="44"/>
        <end position="62"/>
    </location>
</feature>
<feature type="transmembrane region" description="Helical" evidence="6">
    <location>
        <begin position="272"/>
        <end position="294"/>
    </location>
</feature>
<accession>A0A3B0UFT4</accession>
<reference evidence="7" key="1">
    <citation type="submission" date="2018-06" db="EMBL/GenBank/DDBJ databases">
        <authorList>
            <person name="Zhirakovskaya E."/>
        </authorList>
    </citation>
    <scope>NUCLEOTIDE SEQUENCE</scope>
</reference>
<feature type="transmembrane region" description="Helical" evidence="6">
    <location>
        <begin position="363"/>
        <end position="386"/>
    </location>
</feature>
<dbReference type="Gene3D" id="1.20.1250.20">
    <property type="entry name" value="MFS general substrate transporter like domains"/>
    <property type="match status" value="2"/>
</dbReference>
<feature type="transmembrane region" description="Helical" evidence="6">
    <location>
        <begin position="392"/>
        <end position="413"/>
    </location>
</feature>
<protein>
    <submittedName>
        <fullName evidence="7">AmpG permease</fullName>
    </submittedName>
</protein>
<dbReference type="GO" id="GO:0022857">
    <property type="term" value="F:transmembrane transporter activity"/>
    <property type="evidence" value="ECO:0007669"/>
    <property type="project" value="InterPro"/>
</dbReference>
<evidence type="ECO:0000313" key="7">
    <source>
        <dbReference type="EMBL" id="VAW27203.1"/>
    </source>
</evidence>
<keyword evidence="4 6" id="KW-1133">Transmembrane helix</keyword>
<dbReference type="InterPro" id="IPR011701">
    <property type="entry name" value="MFS"/>
</dbReference>
<name>A0A3B0UFT4_9ZZZZ</name>
<evidence type="ECO:0000256" key="4">
    <source>
        <dbReference type="ARBA" id="ARBA00022989"/>
    </source>
</evidence>
<proteinExistence type="predicted"/>
<dbReference type="AlphaFoldDB" id="A0A3B0UFT4"/>
<keyword evidence="2" id="KW-0813">Transport</keyword>
<dbReference type="Pfam" id="PF07690">
    <property type="entry name" value="MFS_1"/>
    <property type="match status" value="1"/>
</dbReference>
<dbReference type="PANTHER" id="PTHR12778">
    <property type="entry name" value="SOLUTE CARRIER FAMILY 33 ACETYL-COA TRANSPORTER -RELATED"/>
    <property type="match status" value="1"/>
</dbReference>
<evidence type="ECO:0000256" key="2">
    <source>
        <dbReference type="ARBA" id="ARBA00022448"/>
    </source>
</evidence>
<dbReference type="InterPro" id="IPR036259">
    <property type="entry name" value="MFS_trans_sf"/>
</dbReference>
<dbReference type="SUPFAM" id="SSF103473">
    <property type="entry name" value="MFS general substrate transporter"/>
    <property type="match status" value="1"/>
</dbReference>
<feature type="transmembrane region" description="Helical" evidence="6">
    <location>
        <begin position="327"/>
        <end position="351"/>
    </location>
</feature>
<organism evidence="7">
    <name type="scientific">hydrothermal vent metagenome</name>
    <dbReference type="NCBI Taxonomy" id="652676"/>
    <lineage>
        <taxon>unclassified sequences</taxon>
        <taxon>metagenomes</taxon>
        <taxon>ecological metagenomes</taxon>
    </lineage>
</organism>
<dbReference type="EMBL" id="UOES01000197">
    <property type="protein sequence ID" value="VAW27203.1"/>
    <property type="molecule type" value="Genomic_DNA"/>
</dbReference>
<feature type="transmembrane region" description="Helical" evidence="6">
    <location>
        <begin position="301"/>
        <end position="321"/>
    </location>
</feature>
<evidence type="ECO:0000256" key="3">
    <source>
        <dbReference type="ARBA" id="ARBA00022692"/>
    </source>
</evidence>
<feature type="transmembrane region" description="Helical" evidence="6">
    <location>
        <begin position="12"/>
        <end position="32"/>
    </location>
</feature>
<feature type="transmembrane region" description="Helical" evidence="6">
    <location>
        <begin position="146"/>
        <end position="166"/>
    </location>
</feature>
<gene>
    <name evidence="7" type="ORF">MNBD_BACTEROID06-214</name>
</gene>
<feature type="transmembrane region" description="Helical" evidence="6">
    <location>
        <begin position="212"/>
        <end position="239"/>
    </location>
</feature>
<keyword evidence="5 6" id="KW-0472">Membrane</keyword>
<feature type="transmembrane region" description="Helical" evidence="6">
    <location>
        <begin position="172"/>
        <end position="191"/>
    </location>
</feature>
<dbReference type="PANTHER" id="PTHR12778:SF10">
    <property type="entry name" value="MAJOR FACILITATOR SUPERFAMILY DOMAIN-CONTAINING PROTEIN 3"/>
    <property type="match status" value="1"/>
</dbReference>
<keyword evidence="3 6" id="KW-0812">Transmembrane</keyword>
<feature type="transmembrane region" description="Helical" evidence="6">
    <location>
        <begin position="74"/>
        <end position="93"/>
    </location>
</feature>
<evidence type="ECO:0000256" key="1">
    <source>
        <dbReference type="ARBA" id="ARBA00004141"/>
    </source>
</evidence>
<sequence>MGVGKRNPWAWIPTLYFSQGLPYVIVMTVSVIMYKNFGLSNTKIAFYTSWLYLPWVIKPLWSPFVDIFFTKRKWVLATQFILGISLASIALTLPTPQYFQYSMIFLWLMAFNSATHDIASDGLYLISLNSKEQSFFVGIRSTFYRVAMITGQGLLVILAGYLEGVLNSPHKAWSIVFGILAGLYISFFVYHKFALPKPEINNEQKSKSLKEVLAEFVGTFKLFFVQKNIFIAILFLMTYRLGESQLVKLASPFLLDDLQVGGLGLSTTEVGLIYGTFGVIALTIGGILGGVLASRNGLKHWIWWMLAAINLPNVVYVFLSYAQPQSIWVISSAIVIEQLGYGFGFTGYMLFMIYISRGKYQTAHFAITTGFMALGMMIPGMVSGWIQEIIGYQYFFIWVLIATIPSFIVTAYLKIDKNFGVK</sequence>
<feature type="transmembrane region" description="Helical" evidence="6">
    <location>
        <begin position="105"/>
        <end position="126"/>
    </location>
</feature>
<comment type="subcellular location">
    <subcellularLocation>
        <location evidence="1">Membrane</location>
        <topology evidence="1">Multi-pass membrane protein</topology>
    </subcellularLocation>
</comment>
<dbReference type="GO" id="GO:0016020">
    <property type="term" value="C:membrane"/>
    <property type="evidence" value="ECO:0007669"/>
    <property type="project" value="UniProtKB-SubCell"/>
</dbReference>
<evidence type="ECO:0000256" key="6">
    <source>
        <dbReference type="SAM" id="Phobius"/>
    </source>
</evidence>